<sequence length="105" mass="11989">MPQEISLNDEVVDVSMDGSLEPLRECKMTIKVGLTTLMYMLLSIPRWKKIPPTWPVVSVLLQRLNIINLAMLILQQLGLEAVWRRMLWDPEICGLRGSRPSEGTD</sequence>
<keyword evidence="2" id="KW-1185">Reference proteome</keyword>
<organism evidence="1 2">
    <name type="scientific">Rhododendron griersonianum</name>
    <dbReference type="NCBI Taxonomy" id="479676"/>
    <lineage>
        <taxon>Eukaryota</taxon>
        <taxon>Viridiplantae</taxon>
        <taxon>Streptophyta</taxon>
        <taxon>Embryophyta</taxon>
        <taxon>Tracheophyta</taxon>
        <taxon>Spermatophyta</taxon>
        <taxon>Magnoliopsida</taxon>
        <taxon>eudicotyledons</taxon>
        <taxon>Gunneridae</taxon>
        <taxon>Pentapetalae</taxon>
        <taxon>asterids</taxon>
        <taxon>Ericales</taxon>
        <taxon>Ericaceae</taxon>
        <taxon>Ericoideae</taxon>
        <taxon>Rhodoreae</taxon>
        <taxon>Rhododendron</taxon>
    </lineage>
</organism>
<dbReference type="AlphaFoldDB" id="A0AAV6HXL7"/>
<evidence type="ECO:0000313" key="1">
    <source>
        <dbReference type="EMBL" id="KAG5521168.1"/>
    </source>
</evidence>
<comment type="caution">
    <text evidence="1">The sequence shown here is derived from an EMBL/GenBank/DDBJ whole genome shotgun (WGS) entry which is preliminary data.</text>
</comment>
<evidence type="ECO:0000313" key="2">
    <source>
        <dbReference type="Proteomes" id="UP000823749"/>
    </source>
</evidence>
<name>A0AAV6HXL7_9ERIC</name>
<gene>
    <name evidence="1" type="ORF">RHGRI_033651</name>
</gene>
<protein>
    <submittedName>
        <fullName evidence="1">Uncharacterized protein</fullName>
    </submittedName>
</protein>
<accession>A0AAV6HXL7</accession>
<dbReference type="EMBL" id="JACTNZ010000012">
    <property type="protein sequence ID" value="KAG5521168.1"/>
    <property type="molecule type" value="Genomic_DNA"/>
</dbReference>
<proteinExistence type="predicted"/>
<reference evidence="1" key="1">
    <citation type="submission" date="2020-08" db="EMBL/GenBank/DDBJ databases">
        <title>Plant Genome Project.</title>
        <authorList>
            <person name="Zhang R.-G."/>
        </authorList>
    </citation>
    <scope>NUCLEOTIDE SEQUENCE</scope>
    <source>
        <strain evidence="1">WSP0</strain>
        <tissue evidence="1">Leaf</tissue>
    </source>
</reference>
<dbReference type="Proteomes" id="UP000823749">
    <property type="component" value="Chromosome 12"/>
</dbReference>